<keyword evidence="10" id="KW-1185">Reference proteome</keyword>
<dbReference type="PANTHER" id="PTHR11228">
    <property type="entry name" value="RADICAL SAM DOMAIN PROTEIN"/>
    <property type="match status" value="1"/>
</dbReference>
<dbReference type="GO" id="GO:0046872">
    <property type="term" value="F:metal ion binding"/>
    <property type="evidence" value="ECO:0007669"/>
    <property type="project" value="UniProtKB-KW"/>
</dbReference>
<evidence type="ECO:0000256" key="3">
    <source>
        <dbReference type="ARBA" id="ARBA00022691"/>
    </source>
</evidence>
<dbReference type="PANTHER" id="PTHR11228:SF34">
    <property type="entry name" value="TUNGSTEN-CONTAINING ALDEHYDE FERREDOXIN OXIDOREDUCTASE COFACTOR MODIFYING PROTEIN"/>
    <property type="match status" value="1"/>
</dbReference>
<keyword evidence="6" id="KW-0411">Iron-sulfur</keyword>
<dbReference type="SFLD" id="SFLDG01385">
    <property type="entry name" value="heme_carboxy_lyase_like"/>
    <property type="match status" value="1"/>
</dbReference>
<evidence type="ECO:0000256" key="4">
    <source>
        <dbReference type="ARBA" id="ARBA00022723"/>
    </source>
</evidence>
<dbReference type="Gene3D" id="3.20.20.70">
    <property type="entry name" value="Aldolase class I"/>
    <property type="match status" value="1"/>
</dbReference>
<dbReference type="SFLD" id="SFLDF00542">
    <property type="entry name" value="alternative_heme_biosynthesis"/>
    <property type="match status" value="1"/>
</dbReference>
<dbReference type="RefSeq" id="WP_137425773.1">
    <property type="nucleotide sequence ID" value="NZ_CP040098.1"/>
</dbReference>
<keyword evidence="5" id="KW-0408">Iron</keyword>
<gene>
    <name evidence="9" type="primary">ahbD</name>
    <name evidence="9" type="ORF">FDQ92_08380</name>
</gene>
<dbReference type="SFLD" id="SFLDG01386">
    <property type="entry name" value="main_SPASM_domain-containing"/>
    <property type="match status" value="1"/>
</dbReference>
<dbReference type="CDD" id="cd21123">
    <property type="entry name" value="SPASM_MftC-like"/>
    <property type="match status" value="1"/>
</dbReference>
<dbReference type="PROSITE" id="PS51918">
    <property type="entry name" value="RADICAL_SAM"/>
    <property type="match status" value="1"/>
</dbReference>
<dbReference type="InterPro" id="IPR013785">
    <property type="entry name" value="Aldolase_TIM"/>
</dbReference>
<dbReference type="InterPro" id="IPR058240">
    <property type="entry name" value="rSAM_sf"/>
</dbReference>
<reference evidence="9 10" key="2">
    <citation type="submission" date="2019-05" db="EMBL/GenBank/DDBJ databases">
        <authorList>
            <person name="Suflita J.M."/>
            <person name="Marks C.R."/>
        </authorList>
    </citation>
    <scope>NUCLEOTIDE SEQUENCE [LARGE SCALE GENOMIC DNA]</scope>
    <source>
        <strain evidence="9 10">ALDC</strain>
    </source>
</reference>
<evidence type="ECO:0000256" key="6">
    <source>
        <dbReference type="ARBA" id="ARBA00023014"/>
    </source>
</evidence>
<sequence>MQASDFPSGTGPLESHAPDTPASDHSLRLVAWEVTRSCNLACIHCRAAAQNRPYPGELATEECFRFLDDIAGFARPIVILTGGEPLLRPDIFDIAAYGTRLGLRMTMAPNGTLVSPENARRMVETGIQRISISLDGATAASHDAFRGMPGAFDGAIQGIRCARESGLPFQVNTTITAQNLHELPAIQELVVSLGAVAHHIFLLVPTGRGKNLEEQVINARQYEETLHWFYEQRERVPLQLKATCAPHYYRILRQRAREEGRPVDMQTFGLDAVTRGCLAGTGFCFLSHVGTVQPCGYLELDCGNIRRRPFRDIWENSEVFQRLRDFRNYEGKCGRCEYIRVCGGCRARAYEATGNYLAEEPLCLYEPRGRTASCPSK</sequence>
<evidence type="ECO:0000256" key="7">
    <source>
        <dbReference type="SAM" id="MobiDB-lite"/>
    </source>
</evidence>
<dbReference type="OrthoDB" id="9782387at2"/>
<dbReference type="KEGG" id="dax:FDQ92_08380"/>
<evidence type="ECO:0000259" key="8">
    <source>
        <dbReference type="PROSITE" id="PS51918"/>
    </source>
</evidence>
<dbReference type="InterPro" id="IPR007197">
    <property type="entry name" value="rSAM"/>
</dbReference>
<reference evidence="9 10" key="1">
    <citation type="submission" date="2019-05" db="EMBL/GenBank/DDBJ databases">
        <title>The Complete Genome Sequence of the n-alkane-degrading Desulfoglaeba alkanexedens ALDC reveals multiple alkylsuccinate synthase gene clusters.</title>
        <authorList>
            <person name="Callaghan A.V."/>
            <person name="Davidova I.A."/>
            <person name="Duncan K.E."/>
            <person name="Morris B."/>
            <person name="McInerney M.J."/>
        </authorList>
    </citation>
    <scope>NUCLEOTIDE SEQUENCE [LARGE SCALE GENOMIC DNA]</scope>
    <source>
        <strain evidence="9 10">ALDC</strain>
    </source>
</reference>
<dbReference type="EMBL" id="CP040098">
    <property type="protein sequence ID" value="QCQ23508.1"/>
    <property type="molecule type" value="Genomic_DNA"/>
</dbReference>
<dbReference type="Pfam" id="PF13186">
    <property type="entry name" value="SPASM"/>
    <property type="match status" value="1"/>
</dbReference>
<dbReference type="Pfam" id="PF04055">
    <property type="entry name" value="Radical_SAM"/>
    <property type="match status" value="1"/>
</dbReference>
<dbReference type="Proteomes" id="UP000298602">
    <property type="component" value="Chromosome"/>
</dbReference>
<evidence type="ECO:0000256" key="2">
    <source>
        <dbReference type="ARBA" id="ARBA00022485"/>
    </source>
</evidence>
<dbReference type="NCBIfam" id="TIGR04545">
    <property type="entry name" value="rSAM_ahbD_hemeb"/>
    <property type="match status" value="1"/>
</dbReference>
<dbReference type="NCBIfam" id="TIGR04085">
    <property type="entry name" value="rSAM_more_4Fe4S"/>
    <property type="match status" value="1"/>
</dbReference>
<evidence type="ECO:0000313" key="10">
    <source>
        <dbReference type="Proteomes" id="UP000298602"/>
    </source>
</evidence>
<dbReference type="InterPro" id="IPR050377">
    <property type="entry name" value="Radical_SAM_PqqE_MftC-like"/>
</dbReference>
<dbReference type="CDD" id="cd01335">
    <property type="entry name" value="Radical_SAM"/>
    <property type="match status" value="1"/>
</dbReference>
<keyword evidence="4" id="KW-0479">Metal-binding</keyword>
<dbReference type="GO" id="GO:0003824">
    <property type="term" value="F:catalytic activity"/>
    <property type="evidence" value="ECO:0007669"/>
    <property type="project" value="InterPro"/>
</dbReference>
<dbReference type="SFLD" id="SFLDS00029">
    <property type="entry name" value="Radical_SAM"/>
    <property type="match status" value="1"/>
</dbReference>
<dbReference type="InterPro" id="IPR030896">
    <property type="entry name" value="rSAM_AhbD_hemeb"/>
</dbReference>
<evidence type="ECO:0000256" key="5">
    <source>
        <dbReference type="ARBA" id="ARBA00023004"/>
    </source>
</evidence>
<dbReference type="InterPro" id="IPR034480">
    <property type="entry name" value="Heme_synthase-like"/>
</dbReference>
<comment type="cofactor">
    <cofactor evidence="1">
        <name>[4Fe-4S] cluster</name>
        <dbReference type="ChEBI" id="CHEBI:49883"/>
    </cofactor>
</comment>
<dbReference type="SUPFAM" id="SSF102114">
    <property type="entry name" value="Radical SAM enzymes"/>
    <property type="match status" value="1"/>
</dbReference>
<proteinExistence type="predicted"/>
<evidence type="ECO:0000256" key="1">
    <source>
        <dbReference type="ARBA" id="ARBA00001966"/>
    </source>
</evidence>
<dbReference type="SFLD" id="SFLDG01067">
    <property type="entry name" value="SPASM/twitch_domain_containing"/>
    <property type="match status" value="1"/>
</dbReference>
<feature type="domain" description="Radical SAM core" evidence="8">
    <location>
        <begin position="24"/>
        <end position="262"/>
    </location>
</feature>
<name>A0A4P8L653_9BACT</name>
<keyword evidence="3" id="KW-0949">S-adenosyl-L-methionine</keyword>
<dbReference type="GO" id="GO:0051539">
    <property type="term" value="F:4 iron, 4 sulfur cluster binding"/>
    <property type="evidence" value="ECO:0007669"/>
    <property type="project" value="UniProtKB-KW"/>
</dbReference>
<dbReference type="InterPro" id="IPR017200">
    <property type="entry name" value="PqqE-like"/>
</dbReference>
<dbReference type="PIRSF" id="PIRSF037420">
    <property type="entry name" value="PQQ_syn_pqqE"/>
    <property type="match status" value="1"/>
</dbReference>
<dbReference type="InterPro" id="IPR023885">
    <property type="entry name" value="4Fe4S-binding_SPASM_dom"/>
</dbReference>
<feature type="region of interest" description="Disordered" evidence="7">
    <location>
        <begin position="1"/>
        <end position="22"/>
    </location>
</feature>
<organism evidence="9 10">
    <name type="scientific">Desulfoglaeba alkanexedens ALDC</name>
    <dbReference type="NCBI Taxonomy" id="980445"/>
    <lineage>
        <taxon>Bacteria</taxon>
        <taxon>Pseudomonadati</taxon>
        <taxon>Thermodesulfobacteriota</taxon>
        <taxon>Syntrophobacteria</taxon>
        <taxon>Syntrophobacterales</taxon>
        <taxon>Syntrophobacteraceae</taxon>
        <taxon>Desulfoglaeba</taxon>
    </lineage>
</organism>
<keyword evidence="2" id="KW-0004">4Fe-4S</keyword>
<protein>
    <submittedName>
        <fullName evidence="9">Heme b synthase</fullName>
    </submittedName>
</protein>
<accession>A0A4P8L653</accession>
<evidence type="ECO:0000313" key="9">
    <source>
        <dbReference type="EMBL" id="QCQ23508.1"/>
    </source>
</evidence>
<dbReference type="AlphaFoldDB" id="A0A4P8L653"/>